<dbReference type="EMBL" id="JXTC01000189">
    <property type="protein sequence ID" value="PON82704.1"/>
    <property type="molecule type" value="Genomic_DNA"/>
</dbReference>
<gene>
    <name evidence="2" type="ORF">TorRG33x02_214800</name>
</gene>
<comment type="caution">
    <text evidence="2">The sequence shown here is derived from an EMBL/GenBank/DDBJ whole genome shotgun (WGS) entry which is preliminary data.</text>
</comment>
<keyword evidence="3" id="KW-1185">Reference proteome</keyword>
<dbReference type="AlphaFoldDB" id="A0A2P5EB20"/>
<dbReference type="Proteomes" id="UP000237000">
    <property type="component" value="Unassembled WGS sequence"/>
</dbReference>
<dbReference type="InParanoid" id="A0A2P5EB20"/>
<accession>A0A2P5EB20</accession>
<sequence length="116" mass="12419">MELKSFLASERSGDLKGDGEFGGLEESSPFWVFGDLEEGLDLVLEVGFLLGMGDGDSAGTREDEILSCEDETAERSEVGNLPIFFFGDLLLPLPPPGSGCFTSELSDSRVLGFCTN</sequence>
<evidence type="ECO:0000313" key="2">
    <source>
        <dbReference type="EMBL" id="PON82704.1"/>
    </source>
</evidence>
<evidence type="ECO:0000256" key="1">
    <source>
        <dbReference type="SAM" id="MobiDB-lite"/>
    </source>
</evidence>
<proteinExistence type="predicted"/>
<reference evidence="3" key="1">
    <citation type="submission" date="2016-06" db="EMBL/GenBank/DDBJ databases">
        <title>Parallel loss of symbiosis genes in relatives of nitrogen-fixing non-legume Parasponia.</title>
        <authorList>
            <person name="Van Velzen R."/>
            <person name="Holmer R."/>
            <person name="Bu F."/>
            <person name="Rutten L."/>
            <person name="Van Zeijl A."/>
            <person name="Liu W."/>
            <person name="Santuari L."/>
            <person name="Cao Q."/>
            <person name="Sharma T."/>
            <person name="Shen D."/>
            <person name="Roswanjaya Y."/>
            <person name="Wardhani T."/>
            <person name="Kalhor M.S."/>
            <person name="Jansen J."/>
            <person name="Van den Hoogen J."/>
            <person name="Gungor B."/>
            <person name="Hartog M."/>
            <person name="Hontelez J."/>
            <person name="Verver J."/>
            <person name="Yang W.-C."/>
            <person name="Schijlen E."/>
            <person name="Repin R."/>
            <person name="Schilthuizen M."/>
            <person name="Schranz E."/>
            <person name="Heidstra R."/>
            <person name="Miyata K."/>
            <person name="Fedorova E."/>
            <person name="Kohlen W."/>
            <person name="Bisseling T."/>
            <person name="Smit S."/>
            <person name="Geurts R."/>
        </authorList>
    </citation>
    <scope>NUCLEOTIDE SEQUENCE [LARGE SCALE GENOMIC DNA]</scope>
    <source>
        <strain evidence="3">cv. RG33-2</strain>
    </source>
</reference>
<dbReference type="OrthoDB" id="10472230at2759"/>
<protein>
    <submittedName>
        <fullName evidence="2">Uncharacterized protein</fullName>
    </submittedName>
</protein>
<feature type="region of interest" description="Disordered" evidence="1">
    <location>
        <begin position="1"/>
        <end position="20"/>
    </location>
</feature>
<name>A0A2P5EB20_TREOI</name>
<evidence type="ECO:0000313" key="3">
    <source>
        <dbReference type="Proteomes" id="UP000237000"/>
    </source>
</evidence>
<organism evidence="2 3">
    <name type="scientific">Trema orientale</name>
    <name type="common">Charcoal tree</name>
    <name type="synonym">Celtis orientalis</name>
    <dbReference type="NCBI Taxonomy" id="63057"/>
    <lineage>
        <taxon>Eukaryota</taxon>
        <taxon>Viridiplantae</taxon>
        <taxon>Streptophyta</taxon>
        <taxon>Embryophyta</taxon>
        <taxon>Tracheophyta</taxon>
        <taxon>Spermatophyta</taxon>
        <taxon>Magnoliopsida</taxon>
        <taxon>eudicotyledons</taxon>
        <taxon>Gunneridae</taxon>
        <taxon>Pentapetalae</taxon>
        <taxon>rosids</taxon>
        <taxon>fabids</taxon>
        <taxon>Rosales</taxon>
        <taxon>Cannabaceae</taxon>
        <taxon>Trema</taxon>
    </lineage>
</organism>